<feature type="non-terminal residue" evidence="2">
    <location>
        <position position="171"/>
    </location>
</feature>
<organism evidence="2 3">
    <name type="scientific">Gigaspora margarita</name>
    <dbReference type="NCBI Taxonomy" id="4874"/>
    <lineage>
        <taxon>Eukaryota</taxon>
        <taxon>Fungi</taxon>
        <taxon>Fungi incertae sedis</taxon>
        <taxon>Mucoromycota</taxon>
        <taxon>Glomeromycotina</taxon>
        <taxon>Glomeromycetes</taxon>
        <taxon>Diversisporales</taxon>
        <taxon>Gigasporaceae</taxon>
        <taxon>Gigaspora</taxon>
    </lineage>
</organism>
<evidence type="ECO:0000313" key="2">
    <source>
        <dbReference type="EMBL" id="CAG8803501.1"/>
    </source>
</evidence>
<sequence>MDIYEENTTTNYQNIQATDENQTTVPPSEKTNVPPTNSHSTDLPNIKFSHNNPYLLQQPVPTLINQDTHEQNKDVIIDGSNTLEQEMQALLANESIFFNFGTQESGPPKSENERTSHTDNTSNYVMDTNAASNATIEGTKVPHQLYSSVVTNIKQSRNNTTTECSMDWPNI</sequence>
<proteinExistence type="predicted"/>
<evidence type="ECO:0000313" key="3">
    <source>
        <dbReference type="Proteomes" id="UP000789901"/>
    </source>
</evidence>
<comment type="caution">
    <text evidence="2">The sequence shown here is derived from an EMBL/GenBank/DDBJ whole genome shotgun (WGS) entry which is preliminary data.</text>
</comment>
<accession>A0ABN7VWV6</accession>
<feature type="region of interest" description="Disordered" evidence="1">
    <location>
        <begin position="1"/>
        <end position="39"/>
    </location>
</feature>
<name>A0ABN7VWV6_GIGMA</name>
<dbReference type="Proteomes" id="UP000789901">
    <property type="component" value="Unassembled WGS sequence"/>
</dbReference>
<protein>
    <submittedName>
        <fullName evidence="2">9800_t:CDS:1</fullName>
    </submittedName>
</protein>
<dbReference type="EMBL" id="CAJVQB010024165">
    <property type="protein sequence ID" value="CAG8803501.1"/>
    <property type="molecule type" value="Genomic_DNA"/>
</dbReference>
<gene>
    <name evidence="2" type="ORF">GMARGA_LOCUS23661</name>
</gene>
<evidence type="ECO:0000256" key="1">
    <source>
        <dbReference type="SAM" id="MobiDB-lite"/>
    </source>
</evidence>
<reference evidence="2 3" key="1">
    <citation type="submission" date="2021-06" db="EMBL/GenBank/DDBJ databases">
        <authorList>
            <person name="Kallberg Y."/>
            <person name="Tangrot J."/>
            <person name="Rosling A."/>
        </authorList>
    </citation>
    <scope>NUCLEOTIDE SEQUENCE [LARGE SCALE GENOMIC DNA]</scope>
    <source>
        <strain evidence="2 3">120-4 pot B 10/14</strain>
    </source>
</reference>
<feature type="region of interest" description="Disordered" evidence="1">
    <location>
        <begin position="101"/>
        <end position="124"/>
    </location>
</feature>
<keyword evidence="3" id="KW-1185">Reference proteome</keyword>